<dbReference type="GO" id="GO:0006166">
    <property type="term" value="P:purine ribonucleoside salvage"/>
    <property type="evidence" value="ECO:0007669"/>
    <property type="project" value="UniProtKB-KW"/>
</dbReference>
<keyword evidence="8" id="KW-1185">Reference proteome</keyword>
<evidence type="ECO:0000313" key="6">
    <source>
        <dbReference type="EMBL" id="UVE49258.1"/>
    </source>
</evidence>
<dbReference type="RefSeq" id="WP_007539242.1">
    <property type="nucleotide sequence ID" value="NZ_CP078063.1"/>
</dbReference>
<accession>A0A1H7HXK4</accession>
<evidence type="ECO:0000259" key="4">
    <source>
        <dbReference type="Pfam" id="PF00156"/>
    </source>
</evidence>
<keyword evidence="2 3" id="KW-0660">Purine salvage</keyword>
<organism evidence="5 7">
    <name type="scientific">Haloferax larsenii</name>
    <dbReference type="NCBI Taxonomy" id="302484"/>
    <lineage>
        <taxon>Archaea</taxon>
        <taxon>Methanobacteriati</taxon>
        <taxon>Methanobacteriota</taxon>
        <taxon>Stenosarchaea group</taxon>
        <taxon>Halobacteria</taxon>
        <taxon>Halobacteriales</taxon>
        <taxon>Haloferacaceae</taxon>
        <taxon>Haloferax</taxon>
    </lineage>
</organism>
<reference evidence="5 7" key="1">
    <citation type="submission" date="2016-10" db="EMBL/GenBank/DDBJ databases">
        <authorList>
            <person name="de Groot N.N."/>
        </authorList>
    </citation>
    <scope>NUCLEOTIDE SEQUENCE [LARGE SCALE GENOMIC DNA]</scope>
    <source>
        <strain evidence="5 7">CDM_5</strain>
    </source>
</reference>
<dbReference type="OrthoDB" id="8323at2157"/>
<dbReference type="AlphaFoldDB" id="A0A1H7HXK4"/>
<keyword evidence="1 3" id="KW-0808">Transferase</keyword>
<dbReference type="PANTHER" id="PTHR43864">
    <property type="entry name" value="HYPOXANTHINE/GUANINE PHOSPHORIBOSYLTRANSFERASE"/>
    <property type="match status" value="1"/>
</dbReference>
<dbReference type="InterPro" id="IPR000836">
    <property type="entry name" value="PRTase_dom"/>
</dbReference>
<dbReference type="GO" id="GO:0016757">
    <property type="term" value="F:glycosyltransferase activity"/>
    <property type="evidence" value="ECO:0007669"/>
    <property type="project" value="UniProtKB-KW"/>
</dbReference>
<protein>
    <recommendedName>
        <fullName evidence="3">HGPRTase-like protein</fullName>
        <ecNumber evidence="3">2.4.2.-</ecNumber>
    </recommendedName>
</protein>
<dbReference type="EC" id="2.4.2.-" evidence="3"/>
<evidence type="ECO:0000256" key="1">
    <source>
        <dbReference type="ARBA" id="ARBA00022679"/>
    </source>
</evidence>
<dbReference type="EMBL" id="CP078063">
    <property type="protein sequence ID" value="UVE49258.1"/>
    <property type="molecule type" value="Genomic_DNA"/>
</dbReference>
<keyword evidence="5" id="KW-0328">Glycosyltransferase</keyword>
<dbReference type="InterPro" id="IPR026597">
    <property type="entry name" value="HGPRTase-like"/>
</dbReference>
<sequence>MDQLRQSLLDAPIIEKGDYEYFVHPISDGVPMLKPGLLREIVIKIIRKANLEDVDKIVTPAAMGIHISTAVSLMTDIPLVVIRKREYGLDGEVSLHQQTGYSEGDMFINDVNEGDRVLVLDDVLSTGGTMKAVLDALDHIGADVVDTVAIIKKAGPNELDDSGHHVKTLINVTVEDGEVVIVDQHGDD</sequence>
<comment type="function">
    <text evidence="3">May catalyze a purine salvage reaction, the substrate is unknown.</text>
</comment>
<dbReference type="SUPFAM" id="SSF53271">
    <property type="entry name" value="PRTase-like"/>
    <property type="match status" value="1"/>
</dbReference>
<dbReference type="NCBIfam" id="NF002635">
    <property type="entry name" value="PRK02304.1-4"/>
    <property type="match status" value="1"/>
</dbReference>
<comment type="similarity">
    <text evidence="3">Belongs to the purine/pyrimidine phosphoribosyltransferase family. Archaeal HPRT subfamily.</text>
</comment>
<evidence type="ECO:0000313" key="5">
    <source>
        <dbReference type="EMBL" id="SEK54878.1"/>
    </source>
</evidence>
<evidence type="ECO:0000256" key="2">
    <source>
        <dbReference type="ARBA" id="ARBA00022726"/>
    </source>
</evidence>
<dbReference type="Proteomes" id="UP001058330">
    <property type="component" value="Chromosome"/>
</dbReference>
<dbReference type="EMBL" id="FOAD01000001">
    <property type="protein sequence ID" value="SEK54878.1"/>
    <property type="molecule type" value="Genomic_DNA"/>
</dbReference>
<dbReference type="HAMAP" id="MF_01467">
    <property type="entry name" value="Hypx_phosphoribosyltr"/>
    <property type="match status" value="1"/>
</dbReference>
<dbReference type="GeneID" id="74529236"/>
<dbReference type="PANTHER" id="PTHR43864:SF1">
    <property type="entry name" value="XANTHINE PHOSPHORIBOSYLTRANSFERASE"/>
    <property type="match status" value="1"/>
</dbReference>
<dbReference type="Gene3D" id="3.40.50.2020">
    <property type="match status" value="1"/>
</dbReference>
<evidence type="ECO:0000256" key="3">
    <source>
        <dbReference type="HAMAP-Rule" id="MF_01467"/>
    </source>
</evidence>
<gene>
    <name evidence="6" type="ORF">KU306_10005</name>
    <name evidence="5" type="ORF">SAMN04488691_101717</name>
</gene>
<feature type="domain" description="Phosphoribosyltransferase" evidence="4">
    <location>
        <begin position="39"/>
        <end position="162"/>
    </location>
</feature>
<proteinExistence type="inferred from homology"/>
<dbReference type="InterPro" id="IPR029057">
    <property type="entry name" value="PRTase-like"/>
</dbReference>
<dbReference type="Proteomes" id="UP000183894">
    <property type="component" value="Unassembled WGS sequence"/>
</dbReference>
<evidence type="ECO:0000313" key="7">
    <source>
        <dbReference type="Proteomes" id="UP000183894"/>
    </source>
</evidence>
<evidence type="ECO:0000313" key="8">
    <source>
        <dbReference type="Proteomes" id="UP001058330"/>
    </source>
</evidence>
<dbReference type="NCBIfam" id="NF040646">
    <property type="entry name" value="HPT_Archaea"/>
    <property type="match status" value="1"/>
</dbReference>
<dbReference type="CDD" id="cd06223">
    <property type="entry name" value="PRTases_typeI"/>
    <property type="match status" value="1"/>
</dbReference>
<name>A0A1H7HXK4_HALLR</name>
<dbReference type="InterPro" id="IPR050118">
    <property type="entry name" value="Pur/Pyrimidine_PRTase"/>
</dbReference>
<reference evidence="6" key="2">
    <citation type="submission" date="2021-07" db="EMBL/GenBank/DDBJ databases">
        <title>Studies on halocins as antimicrobial molecules from haloarchaea.</title>
        <authorList>
            <person name="Kumar S."/>
            <person name="Khare S.K."/>
        </authorList>
    </citation>
    <scope>NUCLEOTIDE SEQUENCE</scope>
    <source>
        <strain evidence="6">NCIM 5678</strain>
    </source>
</reference>
<dbReference type="Pfam" id="PF00156">
    <property type="entry name" value="Pribosyltran"/>
    <property type="match status" value="1"/>
</dbReference>